<organism evidence="3 4">
    <name type="scientific">Amylocarpus encephaloides</name>
    <dbReference type="NCBI Taxonomy" id="45428"/>
    <lineage>
        <taxon>Eukaryota</taxon>
        <taxon>Fungi</taxon>
        <taxon>Dikarya</taxon>
        <taxon>Ascomycota</taxon>
        <taxon>Pezizomycotina</taxon>
        <taxon>Leotiomycetes</taxon>
        <taxon>Helotiales</taxon>
        <taxon>Helotiales incertae sedis</taxon>
        <taxon>Amylocarpus</taxon>
    </lineage>
</organism>
<evidence type="ECO:0000313" key="4">
    <source>
        <dbReference type="Proteomes" id="UP000824998"/>
    </source>
</evidence>
<gene>
    <name evidence="3" type="ORF">BJ875DRAFT_434602</name>
</gene>
<proteinExistence type="predicted"/>
<feature type="signal peptide" evidence="2">
    <location>
        <begin position="1"/>
        <end position="19"/>
    </location>
</feature>
<feature type="chain" id="PRO_5040382044" evidence="2">
    <location>
        <begin position="20"/>
        <end position="150"/>
    </location>
</feature>
<dbReference type="AlphaFoldDB" id="A0A9P8C059"/>
<reference evidence="3" key="1">
    <citation type="journal article" date="2021" name="IMA Fungus">
        <title>Genomic characterization of three marine fungi, including Emericellopsis atlantica sp. nov. with signatures of a generalist lifestyle and marine biomass degradation.</title>
        <authorList>
            <person name="Hagestad O.C."/>
            <person name="Hou L."/>
            <person name="Andersen J.H."/>
            <person name="Hansen E.H."/>
            <person name="Altermark B."/>
            <person name="Li C."/>
            <person name="Kuhnert E."/>
            <person name="Cox R.J."/>
            <person name="Crous P.W."/>
            <person name="Spatafora J.W."/>
            <person name="Lail K."/>
            <person name="Amirebrahimi M."/>
            <person name="Lipzen A."/>
            <person name="Pangilinan J."/>
            <person name="Andreopoulos W."/>
            <person name="Hayes R.D."/>
            <person name="Ng V."/>
            <person name="Grigoriev I.V."/>
            <person name="Jackson S.A."/>
            <person name="Sutton T.D.S."/>
            <person name="Dobson A.D.W."/>
            <person name="Rama T."/>
        </authorList>
    </citation>
    <scope>NUCLEOTIDE SEQUENCE</scope>
    <source>
        <strain evidence="3">TRa018bII</strain>
    </source>
</reference>
<evidence type="ECO:0000313" key="3">
    <source>
        <dbReference type="EMBL" id="KAG9228854.1"/>
    </source>
</evidence>
<dbReference type="SUPFAM" id="SSF50685">
    <property type="entry name" value="Barwin-like endoglucanases"/>
    <property type="match status" value="1"/>
</dbReference>
<evidence type="ECO:0000256" key="2">
    <source>
        <dbReference type="SAM" id="SignalP"/>
    </source>
</evidence>
<keyword evidence="4" id="KW-1185">Reference proteome</keyword>
<dbReference type="OrthoDB" id="406505at2759"/>
<keyword evidence="1 2" id="KW-0732">Signal</keyword>
<dbReference type="CDD" id="cd22191">
    <property type="entry name" value="DPBB_RlpA_EXP_N-like"/>
    <property type="match status" value="1"/>
</dbReference>
<dbReference type="PANTHER" id="PTHR31836:SF28">
    <property type="entry name" value="SRCR DOMAIN-CONTAINING PROTEIN-RELATED"/>
    <property type="match status" value="1"/>
</dbReference>
<dbReference type="Proteomes" id="UP000824998">
    <property type="component" value="Unassembled WGS sequence"/>
</dbReference>
<dbReference type="InterPro" id="IPR051477">
    <property type="entry name" value="Expansin_CellWall"/>
</dbReference>
<sequence>MQFHVPALLIAFVASTTTAAPNPIPEQTKALSKRIDHFGLGTVYTQQGGTGSCGQKNPDSAHIVALSNFWQKGQSPGPFCGRKVQVTNTGSNSGTGGAGRTIIATVQDTCPSCDENHIDFSVGSWNQLTNNAAFGTVNIKWHFCNVNGQC</sequence>
<dbReference type="EMBL" id="MU251851">
    <property type="protein sequence ID" value="KAG9228854.1"/>
    <property type="molecule type" value="Genomic_DNA"/>
</dbReference>
<protein>
    <submittedName>
        <fullName evidence="3">Non-catalytic module family expansin</fullName>
    </submittedName>
</protein>
<dbReference type="Gene3D" id="2.40.40.10">
    <property type="entry name" value="RlpA-like domain"/>
    <property type="match status" value="1"/>
</dbReference>
<evidence type="ECO:0000256" key="1">
    <source>
        <dbReference type="ARBA" id="ARBA00022729"/>
    </source>
</evidence>
<comment type="caution">
    <text evidence="3">The sequence shown here is derived from an EMBL/GenBank/DDBJ whole genome shotgun (WGS) entry which is preliminary data.</text>
</comment>
<accession>A0A9P8C059</accession>
<name>A0A9P8C059_9HELO</name>
<dbReference type="InterPro" id="IPR036908">
    <property type="entry name" value="RlpA-like_sf"/>
</dbReference>
<dbReference type="PANTHER" id="PTHR31836">
    <property type="match status" value="1"/>
</dbReference>